<dbReference type="InterPro" id="IPR000515">
    <property type="entry name" value="MetI-like"/>
</dbReference>
<evidence type="ECO:0000256" key="8">
    <source>
        <dbReference type="SAM" id="MobiDB-lite"/>
    </source>
</evidence>
<dbReference type="GO" id="GO:0055085">
    <property type="term" value="P:transmembrane transport"/>
    <property type="evidence" value="ECO:0007669"/>
    <property type="project" value="InterPro"/>
</dbReference>
<dbReference type="Pfam" id="PF00528">
    <property type="entry name" value="BPD_transp_1"/>
    <property type="match status" value="1"/>
</dbReference>
<feature type="region of interest" description="Disordered" evidence="8">
    <location>
        <begin position="1"/>
        <end position="20"/>
    </location>
</feature>
<feature type="transmembrane region" description="Helical" evidence="7">
    <location>
        <begin position="92"/>
        <end position="113"/>
    </location>
</feature>
<proteinExistence type="inferred from homology"/>
<dbReference type="InterPro" id="IPR051393">
    <property type="entry name" value="ABC_transporter_permease"/>
</dbReference>
<dbReference type="SUPFAM" id="SSF161098">
    <property type="entry name" value="MetI-like"/>
    <property type="match status" value="1"/>
</dbReference>
<comment type="caution">
    <text evidence="10">The sequence shown here is derived from an EMBL/GenBank/DDBJ whole genome shotgun (WGS) entry which is preliminary data.</text>
</comment>
<dbReference type="CDD" id="cd06261">
    <property type="entry name" value="TM_PBP2"/>
    <property type="match status" value="1"/>
</dbReference>
<keyword evidence="5 7" id="KW-1133">Transmembrane helix</keyword>
<dbReference type="SUPFAM" id="SSF160964">
    <property type="entry name" value="MalF N-terminal region-like"/>
    <property type="match status" value="1"/>
</dbReference>
<dbReference type="EMBL" id="QQTP01000004">
    <property type="protein sequence ID" value="RDJ26281.1"/>
    <property type="molecule type" value="Genomic_DNA"/>
</dbReference>
<dbReference type="PANTHER" id="PTHR30193:SF37">
    <property type="entry name" value="INNER MEMBRANE ABC TRANSPORTER PERMEASE PROTEIN YCJO"/>
    <property type="match status" value="1"/>
</dbReference>
<keyword evidence="11" id="KW-1185">Reference proteome</keyword>
<keyword evidence="6 7" id="KW-0472">Membrane</keyword>
<dbReference type="PANTHER" id="PTHR30193">
    <property type="entry name" value="ABC TRANSPORTER PERMEASE PROTEIN"/>
    <property type="match status" value="1"/>
</dbReference>
<evidence type="ECO:0000256" key="6">
    <source>
        <dbReference type="ARBA" id="ARBA00023136"/>
    </source>
</evidence>
<comment type="subcellular location">
    <subcellularLocation>
        <location evidence="1 7">Cell membrane</location>
        <topology evidence="1 7">Multi-pass membrane protein</topology>
    </subcellularLocation>
</comment>
<feature type="transmembrane region" description="Helical" evidence="7">
    <location>
        <begin position="188"/>
        <end position="211"/>
    </location>
</feature>
<keyword evidence="4 7" id="KW-0812">Transmembrane</keyword>
<dbReference type="Gene3D" id="1.10.3720.10">
    <property type="entry name" value="MetI-like"/>
    <property type="match status" value="1"/>
</dbReference>
<feature type="transmembrane region" description="Helical" evidence="7">
    <location>
        <begin position="125"/>
        <end position="145"/>
    </location>
</feature>
<evidence type="ECO:0000256" key="5">
    <source>
        <dbReference type="ARBA" id="ARBA00022989"/>
    </source>
</evidence>
<dbReference type="Proteomes" id="UP000255207">
    <property type="component" value="Unassembled WGS sequence"/>
</dbReference>
<evidence type="ECO:0000256" key="3">
    <source>
        <dbReference type="ARBA" id="ARBA00022475"/>
    </source>
</evidence>
<feature type="transmembrane region" description="Helical" evidence="7">
    <location>
        <begin position="284"/>
        <end position="305"/>
    </location>
</feature>
<dbReference type="GO" id="GO:0005886">
    <property type="term" value="C:plasma membrane"/>
    <property type="evidence" value="ECO:0007669"/>
    <property type="project" value="UniProtKB-SubCell"/>
</dbReference>
<sequence length="312" mass="34146">MAQTPVQSPPRQPERSAPAPRGRIGRYIAAHKDGPTFFILPAIALLATFIVYPIISTLIMSVTDANGAFVGAANYVNIIESDRTARATVNTIYFVTASIILQLILGTAAGIVLNEQFRGQAIVRALTLIPWVIPGIVGAMTWAWMFHTDYGVINYILMSNGLVEDPVRWLTNPSIVLPALTAVNVWKMFPFVSIMVLAGLQSIPVSLYEAARVDGATFRDEVLHITLPQLRPILASITLLLIIAGVNSITIIYAMTKGGPADRSLITSIQIFVEAFQYFNFNQASALSVMFFIVSTVFIVAHIWLDGRRKGQ</sequence>
<organism evidence="10 11">
    <name type="scientific">Bosea caraganae</name>
    <dbReference type="NCBI Taxonomy" id="2763117"/>
    <lineage>
        <taxon>Bacteria</taxon>
        <taxon>Pseudomonadati</taxon>
        <taxon>Pseudomonadota</taxon>
        <taxon>Alphaproteobacteria</taxon>
        <taxon>Hyphomicrobiales</taxon>
        <taxon>Boseaceae</taxon>
        <taxon>Bosea</taxon>
    </lineage>
</organism>
<dbReference type="AlphaFoldDB" id="A0A370L7Z7"/>
<protein>
    <submittedName>
        <fullName evidence="10">Sugar ABC transporter permease</fullName>
    </submittedName>
</protein>
<dbReference type="PROSITE" id="PS50928">
    <property type="entry name" value="ABC_TM1"/>
    <property type="match status" value="1"/>
</dbReference>
<evidence type="ECO:0000313" key="11">
    <source>
        <dbReference type="Proteomes" id="UP000255207"/>
    </source>
</evidence>
<evidence type="ECO:0000259" key="9">
    <source>
        <dbReference type="PROSITE" id="PS50928"/>
    </source>
</evidence>
<evidence type="ECO:0000256" key="7">
    <source>
        <dbReference type="RuleBase" id="RU363032"/>
    </source>
</evidence>
<accession>A0A370L7Z7</accession>
<dbReference type="InterPro" id="IPR035906">
    <property type="entry name" value="MetI-like_sf"/>
</dbReference>
<name>A0A370L7Z7_9HYPH</name>
<gene>
    <name evidence="10" type="ORF">DWE98_10690</name>
</gene>
<feature type="transmembrane region" description="Helical" evidence="7">
    <location>
        <begin position="36"/>
        <end position="55"/>
    </location>
</feature>
<evidence type="ECO:0000313" key="10">
    <source>
        <dbReference type="EMBL" id="RDJ26281.1"/>
    </source>
</evidence>
<comment type="similarity">
    <text evidence="7">Belongs to the binding-protein-dependent transport system permease family.</text>
</comment>
<evidence type="ECO:0000256" key="4">
    <source>
        <dbReference type="ARBA" id="ARBA00022692"/>
    </source>
</evidence>
<feature type="domain" description="ABC transmembrane type-1" evidence="9">
    <location>
        <begin position="88"/>
        <end position="302"/>
    </location>
</feature>
<evidence type="ECO:0000256" key="2">
    <source>
        <dbReference type="ARBA" id="ARBA00022448"/>
    </source>
</evidence>
<dbReference type="OrthoDB" id="7375219at2"/>
<reference evidence="11" key="1">
    <citation type="submission" date="2018-07" db="EMBL/GenBank/DDBJ databases">
        <authorList>
            <person name="Safronova V.I."/>
            <person name="Chirak E.R."/>
            <person name="Sazanova A.L."/>
        </authorList>
    </citation>
    <scope>NUCLEOTIDE SEQUENCE [LARGE SCALE GENOMIC DNA]</scope>
    <source>
        <strain evidence="11">RCAM04685</strain>
    </source>
</reference>
<dbReference type="RefSeq" id="WP_114829223.1">
    <property type="nucleotide sequence ID" value="NZ_QQTO01000022.1"/>
</dbReference>
<keyword evidence="3" id="KW-1003">Cell membrane</keyword>
<feature type="transmembrane region" description="Helical" evidence="7">
    <location>
        <begin position="232"/>
        <end position="255"/>
    </location>
</feature>
<keyword evidence="2 7" id="KW-0813">Transport</keyword>
<evidence type="ECO:0000256" key="1">
    <source>
        <dbReference type="ARBA" id="ARBA00004651"/>
    </source>
</evidence>